<name>A0A6N3EWZ3_9CLOT</name>
<dbReference type="EMBL" id="CACRTV010000057">
    <property type="protein sequence ID" value="VYU44698.1"/>
    <property type="molecule type" value="Genomic_DNA"/>
</dbReference>
<accession>A0A6N3EWZ3</accession>
<reference evidence="1" key="1">
    <citation type="submission" date="2019-11" db="EMBL/GenBank/DDBJ databases">
        <authorList>
            <person name="Feng L."/>
        </authorList>
    </citation>
    <scope>NUCLEOTIDE SEQUENCE</scope>
    <source>
        <strain evidence="1">CParaputrificumLFYP93</strain>
    </source>
</reference>
<organism evidence="1">
    <name type="scientific">Clostridium paraputrificum</name>
    <dbReference type="NCBI Taxonomy" id="29363"/>
    <lineage>
        <taxon>Bacteria</taxon>
        <taxon>Bacillati</taxon>
        <taxon>Bacillota</taxon>
        <taxon>Clostridia</taxon>
        <taxon>Eubacteriales</taxon>
        <taxon>Clostridiaceae</taxon>
        <taxon>Clostridium</taxon>
    </lineage>
</organism>
<dbReference type="AlphaFoldDB" id="A0A6N3EWZ3"/>
<sequence length="174" mass="20335">MLRHIRVYEDIRDAVKARREFSIKITKTNNGFNFSLTSLEISEYNDYILTIKNCNPDEVIYGGFGTEKEANDFIAVLSHTPNRVKAIFDEYSRIPEILEKYDTLEECIDNAKFIVRDTTNSNFSNVKIVKDWILEDTESNTFFLCVPKVVDKVLFRSASKEECKKYIKEVLKHE</sequence>
<gene>
    <name evidence="1" type="ORF">CPLFYP93_02303</name>
</gene>
<protein>
    <submittedName>
        <fullName evidence="1">Uncharacterized protein</fullName>
    </submittedName>
</protein>
<proteinExistence type="predicted"/>
<evidence type="ECO:0000313" key="1">
    <source>
        <dbReference type="EMBL" id="VYU44698.1"/>
    </source>
</evidence>
<dbReference type="RefSeq" id="WP_156561673.1">
    <property type="nucleotide sequence ID" value="NZ_CACRTV010000057.1"/>
</dbReference>